<dbReference type="PROSITE" id="PS51257">
    <property type="entry name" value="PROKAR_LIPOPROTEIN"/>
    <property type="match status" value="1"/>
</dbReference>
<evidence type="ECO:0008006" key="3">
    <source>
        <dbReference type="Google" id="ProtNLM"/>
    </source>
</evidence>
<proteinExistence type="predicted"/>
<name>X1FTL3_9ZZZZ</name>
<dbReference type="SUPFAM" id="SSF55545">
    <property type="entry name" value="beta-N-acetylhexosaminidase-like domain"/>
    <property type="match status" value="1"/>
</dbReference>
<protein>
    <recommendedName>
        <fullName evidence="3">Alpha glucuronidase N-terminal domain-containing protein</fullName>
    </recommendedName>
</protein>
<organism evidence="2">
    <name type="scientific">marine sediment metagenome</name>
    <dbReference type="NCBI Taxonomy" id="412755"/>
    <lineage>
        <taxon>unclassified sequences</taxon>
        <taxon>metagenomes</taxon>
        <taxon>ecological metagenomes</taxon>
    </lineage>
</organism>
<gene>
    <name evidence="2" type="ORF">S03H2_25436</name>
</gene>
<sequence>MQLRKPRSMAVYGWLAIITLLGLGGGCAGAASLVLAQGGETEYQIVLPAETDVSTQAVAEDFAEILHQITGATFPIVTDEEPPAAQEIIVGESNSRLAALGLAEMTKDFAQGEYEIRTVGDHLVIAGGPPRGTINGMY</sequence>
<dbReference type="InterPro" id="IPR029018">
    <property type="entry name" value="Hex-like_dom2"/>
</dbReference>
<comment type="caution">
    <text evidence="2">The sequence shown here is derived from an EMBL/GenBank/DDBJ whole genome shotgun (WGS) entry which is preliminary data.</text>
</comment>
<dbReference type="PANTHER" id="PTHR47406">
    <property type="entry name" value="COAGULATION FACTOR 5/8 TYPE, C-TERMINAL"/>
    <property type="match status" value="1"/>
</dbReference>
<dbReference type="AlphaFoldDB" id="X1FTL3"/>
<dbReference type="EMBL" id="BARU01014399">
    <property type="protein sequence ID" value="GAH32694.1"/>
    <property type="molecule type" value="Genomic_DNA"/>
</dbReference>
<dbReference type="GO" id="GO:0016787">
    <property type="term" value="F:hydrolase activity"/>
    <property type="evidence" value="ECO:0007669"/>
    <property type="project" value="UniProtKB-KW"/>
</dbReference>
<evidence type="ECO:0000313" key="2">
    <source>
        <dbReference type="EMBL" id="GAH32694.1"/>
    </source>
</evidence>
<dbReference type="Gene3D" id="3.30.379.10">
    <property type="entry name" value="Chitobiase/beta-hexosaminidase domain 2-like"/>
    <property type="match status" value="1"/>
</dbReference>
<reference evidence="2" key="1">
    <citation type="journal article" date="2014" name="Front. Microbiol.">
        <title>High frequency of phylogenetically diverse reductive dehalogenase-homologous genes in deep subseafloor sedimentary metagenomes.</title>
        <authorList>
            <person name="Kawai M."/>
            <person name="Futagami T."/>
            <person name="Toyoda A."/>
            <person name="Takaki Y."/>
            <person name="Nishi S."/>
            <person name="Hori S."/>
            <person name="Arai W."/>
            <person name="Tsubouchi T."/>
            <person name="Morono Y."/>
            <person name="Uchiyama I."/>
            <person name="Ito T."/>
            <person name="Fujiyama A."/>
            <person name="Inagaki F."/>
            <person name="Takami H."/>
        </authorList>
    </citation>
    <scope>NUCLEOTIDE SEQUENCE</scope>
    <source>
        <strain evidence="2">Expedition CK06-06</strain>
    </source>
</reference>
<accession>X1FTL3</accession>
<keyword evidence="1" id="KW-0378">Hydrolase</keyword>
<evidence type="ECO:0000256" key="1">
    <source>
        <dbReference type="ARBA" id="ARBA00022801"/>
    </source>
</evidence>
<dbReference type="PANTHER" id="PTHR47406:SF2">
    <property type="entry name" value="ALPHA GLUCURONIDASE N-TERMINAL DOMAIN-CONTAINING PROTEIN"/>
    <property type="match status" value="1"/>
</dbReference>
<feature type="non-terminal residue" evidence="2">
    <location>
        <position position="138"/>
    </location>
</feature>